<organism evidence="1 2">
    <name type="scientific">Borrelia anserina Es</name>
    <dbReference type="NCBI Taxonomy" id="1365188"/>
    <lineage>
        <taxon>Bacteria</taxon>
        <taxon>Pseudomonadati</taxon>
        <taxon>Spirochaetota</taxon>
        <taxon>Spirochaetia</taxon>
        <taxon>Spirochaetales</taxon>
        <taxon>Borreliaceae</taxon>
        <taxon>Borrelia</taxon>
    </lineage>
</organism>
<sequence>MNKNNPAFDELKKVLLGFKQELENKRAAFLSTKEQINVHLEGVLNEIFYPSDLEEVYKALGYDGEVIRSLGEIIEKVSFPTIGIRSTRVVVNLLNSFKHVAHSIETLFEDVFNNSKLEMLKSREEDVLVIITANLVEFIDMVKSLTPEVRNGIISAASETSEDDVIRTLQISILNSRDVRLRTFLRNLHDSLFDIINLVDLEMVVV</sequence>
<dbReference type="RefSeq" id="WP_075550349.1">
    <property type="nucleotide sequence ID" value="NZ_CP014325.1"/>
</dbReference>
<accession>A0ABM6FVD2</accession>
<name>A0ABM6FVD2_BORAN</name>
<dbReference type="Proteomes" id="UP000185502">
    <property type="component" value="Plasmid lpA89"/>
</dbReference>
<keyword evidence="2" id="KW-1185">Reference proteome</keyword>
<protein>
    <submittedName>
        <fullName evidence="1">Uncharacterized protein</fullName>
    </submittedName>
</protein>
<gene>
    <name evidence="1" type="ORF">N187_A18</name>
</gene>
<evidence type="ECO:0000313" key="1">
    <source>
        <dbReference type="EMBL" id="APR65337.1"/>
    </source>
</evidence>
<dbReference type="EMBL" id="CP014325">
    <property type="protein sequence ID" value="APR65337.1"/>
    <property type="molecule type" value="Genomic_DNA"/>
</dbReference>
<keyword evidence="1" id="KW-0614">Plasmid</keyword>
<geneLocation type="plasmid" evidence="1 2">
    <name>lpA89</name>
</geneLocation>
<evidence type="ECO:0000313" key="2">
    <source>
        <dbReference type="Proteomes" id="UP000185502"/>
    </source>
</evidence>
<proteinExistence type="predicted"/>
<reference evidence="1" key="1">
    <citation type="submission" date="2016-02" db="EMBL/GenBank/DDBJ databases">
        <title>lpA89 plasmid of the avian spirochetosis agent Borrelia anserina Es.</title>
        <authorList>
            <person name="Elbir H."/>
            <person name="Sitlani P."/>
            <person name="Bergstroem S."/>
            <person name="Barbour A.G."/>
        </authorList>
    </citation>
    <scope>NUCLEOTIDE SEQUENCE [LARGE SCALE GENOMIC DNA]</scope>
    <source>
        <strain evidence="1">Es</strain>
        <plasmid evidence="1">lpA89</plasmid>
    </source>
</reference>